<protein>
    <submittedName>
        <fullName evidence="2">Porin</fullName>
    </submittedName>
</protein>
<keyword evidence="1" id="KW-1133">Transmembrane helix</keyword>
<sequence>MKKTLIPSWCSILPVVRRYPAVVTAVLSIVGVAFFVVGTARAGDGNNLEIHGYLAPNFKMIDKGEDTASNLGFGMAFNRFQFKGKVEGGSIVKEIGWKLESDISQTGTHSLQWAFIQPRFEDAFSVRLGHVKEPFSRETLHPTSRLLTVDRHFSGKMSALGYGGYRYGLELHAKHDLVRMQGGAYDGSGNVKKVANQDPSIDLGLRGVLTPGVDGLEIGLGAMLVSLPADSTQAALGNFHGDAGSYTDSENDPLYTNIGFALGLDADYTRTFDDGMSLRVQGEFDTGDNWMARDWSGDNPQDPRPWDEAEFHSFLYATIKTLFMVNKEFGIHLGYSSWDPNTDSEAGKNDGETLLTPGIVYQMADGLRVQAEVQMHTVQMGLIEDLKAPGTRIEADDVDYTHFVLQTVWIW</sequence>
<dbReference type="Proteomes" id="UP001593833">
    <property type="component" value="Unassembled WGS sequence"/>
</dbReference>
<dbReference type="Gene3D" id="2.40.160.10">
    <property type="entry name" value="Porin"/>
    <property type="match status" value="1"/>
</dbReference>
<dbReference type="InterPro" id="IPR010870">
    <property type="entry name" value="Porin_O/P"/>
</dbReference>
<dbReference type="InterPro" id="IPR023614">
    <property type="entry name" value="Porin_dom_sf"/>
</dbReference>
<dbReference type="SUPFAM" id="SSF56935">
    <property type="entry name" value="Porins"/>
    <property type="match status" value="1"/>
</dbReference>
<evidence type="ECO:0000313" key="3">
    <source>
        <dbReference type="Proteomes" id="UP001593833"/>
    </source>
</evidence>
<accession>A0ABV6YI32</accession>
<gene>
    <name evidence="2" type="ORF">ACFL6M_00180</name>
</gene>
<keyword evidence="1" id="KW-0472">Membrane</keyword>
<dbReference type="Pfam" id="PF07396">
    <property type="entry name" value="Porin_O_P"/>
    <property type="match status" value="1"/>
</dbReference>
<organism evidence="2 3">
    <name type="scientific">Eiseniibacteriota bacterium</name>
    <dbReference type="NCBI Taxonomy" id="2212470"/>
    <lineage>
        <taxon>Bacteria</taxon>
        <taxon>Candidatus Eiseniibacteriota</taxon>
    </lineage>
</organism>
<feature type="transmembrane region" description="Helical" evidence="1">
    <location>
        <begin position="21"/>
        <end position="40"/>
    </location>
</feature>
<keyword evidence="3" id="KW-1185">Reference proteome</keyword>
<keyword evidence="1" id="KW-0812">Transmembrane</keyword>
<evidence type="ECO:0000256" key="1">
    <source>
        <dbReference type="SAM" id="Phobius"/>
    </source>
</evidence>
<comment type="caution">
    <text evidence="2">The sequence shown here is derived from an EMBL/GenBank/DDBJ whole genome shotgun (WGS) entry which is preliminary data.</text>
</comment>
<evidence type="ECO:0000313" key="2">
    <source>
        <dbReference type="EMBL" id="MFC1571993.1"/>
    </source>
</evidence>
<name>A0ABV6YI32_UNCEI</name>
<reference evidence="2 3" key="1">
    <citation type="submission" date="2024-09" db="EMBL/GenBank/DDBJ databases">
        <authorList>
            <person name="D'Angelo T."/>
        </authorList>
    </citation>
    <scope>NUCLEOTIDE SEQUENCE [LARGE SCALE GENOMIC DNA]</scope>
    <source>
        <strain evidence="2">SAG AM-320-E07</strain>
    </source>
</reference>
<proteinExistence type="predicted"/>
<dbReference type="EMBL" id="JBHPKH010000001">
    <property type="protein sequence ID" value="MFC1571993.1"/>
    <property type="molecule type" value="Genomic_DNA"/>
</dbReference>